<dbReference type="CDD" id="cd02440">
    <property type="entry name" value="AdoMet_MTases"/>
    <property type="match status" value="1"/>
</dbReference>
<dbReference type="InterPro" id="IPR029063">
    <property type="entry name" value="SAM-dependent_MTases_sf"/>
</dbReference>
<reference evidence="2" key="1">
    <citation type="submission" date="2021-08" db="EMBL/GenBank/DDBJ databases">
        <title>Comparative analyses of Brucepasteria parasyntrophica and Teretinema zuelzerae.</title>
        <authorList>
            <person name="Song Y."/>
            <person name="Brune A."/>
        </authorList>
    </citation>
    <scope>NUCLEOTIDE SEQUENCE</scope>
    <source>
        <strain evidence="2">DSM 1903</strain>
    </source>
</reference>
<evidence type="ECO:0000313" key="3">
    <source>
        <dbReference type="Proteomes" id="UP001198163"/>
    </source>
</evidence>
<gene>
    <name evidence="2" type="ORF">K7J14_07125</name>
</gene>
<dbReference type="Proteomes" id="UP001198163">
    <property type="component" value="Unassembled WGS sequence"/>
</dbReference>
<dbReference type="GO" id="GO:0008168">
    <property type="term" value="F:methyltransferase activity"/>
    <property type="evidence" value="ECO:0007669"/>
    <property type="project" value="UniProtKB-KW"/>
</dbReference>
<dbReference type="AlphaFoldDB" id="A0AAE3JIQ8"/>
<dbReference type="Gene3D" id="2.20.25.110">
    <property type="entry name" value="S-adenosyl-L-methionine-dependent methyltransferases"/>
    <property type="match status" value="1"/>
</dbReference>
<evidence type="ECO:0000313" key="2">
    <source>
        <dbReference type="EMBL" id="MCD1654476.1"/>
    </source>
</evidence>
<proteinExistence type="predicted"/>
<dbReference type="RefSeq" id="WP_230754810.1">
    <property type="nucleotide sequence ID" value="NZ_JAINWA010000002.1"/>
</dbReference>
<organism evidence="2 3">
    <name type="scientific">Teretinema zuelzerae</name>
    <dbReference type="NCBI Taxonomy" id="156"/>
    <lineage>
        <taxon>Bacteria</taxon>
        <taxon>Pseudomonadati</taxon>
        <taxon>Spirochaetota</taxon>
        <taxon>Spirochaetia</taxon>
        <taxon>Spirochaetales</taxon>
        <taxon>Treponemataceae</taxon>
        <taxon>Teretinema</taxon>
    </lineage>
</organism>
<dbReference type="Gene3D" id="3.40.50.150">
    <property type="entry name" value="Vaccinia Virus protein VP39"/>
    <property type="match status" value="1"/>
</dbReference>
<evidence type="ECO:0000259" key="1">
    <source>
        <dbReference type="Pfam" id="PF13649"/>
    </source>
</evidence>
<protein>
    <submittedName>
        <fullName evidence="2">Class I SAM-dependent methyltransferase</fullName>
    </submittedName>
</protein>
<name>A0AAE3JIQ8_9SPIR</name>
<feature type="domain" description="Methyltransferase" evidence="1">
    <location>
        <begin position="61"/>
        <end position="155"/>
    </location>
</feature>
<dbReference type="InterPro" id="IPR041698">
    <property type="entry name" value="Methyltransf_25"/>
</dbReference>
<dbReference type="Pfam" id="PF13649">
    <property type="entry name" value="Methyltransf_25"/>
    <property type="match status" value="1"/>
</dbReference>
<sequence>MNNSLSLYQRSKDFLWTDRHIAKQMLKLHLDATNDAASRNDKTIDSTVEWIDSVIPEKSSIIDLGCGPGLYCERLSQKKHAVSGVDISKGSILYARKSAKKKNLQIRYYRQSYLQKLPQGNFDAAMCIYCDFGALTNEEQKIFLKNASNSLCEKGILIFDVFSNNLSAAKKEEKQWSRCDSNGFFSKNPHYILYECKYFQDANAWGTRNVILEGTKTKEFITWDTMYTEESITRLLTDNRFSVEEIKMDLVQKNDFTSNDVIFVKARKN</sequence>
<dbReference type="SUPFAM" id="SSF53335">
    <property type="entry name" value="S-adenosyl-L-methionine-dependent methyltransferases"/>
    <property type="match status" value="1"/>
</dbReference>
<comment type="caution">
    <text evidence="2">The sequence shown here is derived from an EMBL/GenBank/DDBJ whole genome shotgun (WGS) entry which is preliminary data.</text>
</comment>
<dbReference type="GO" id="GO:0032259">
    <property type="term" value="P:methylation"/>
    <property type="evidence" value="ECO:0007669"/>
    <property type="project" value="UniProtKB-KW"/>
</dbReference>
<keyword evidence="2" id="KW-0489">Methyltransferase</keyword>
<accession>A0AAE3JIQ8</accession>
<keyword evidence="3" id="KW-1185">Reference proteome</keyword>
<dbReference type="EMBL" id="JAINWA010000002">
    <property type="protein sequence ID" value="MCD1654476.1"/>
    <property type="molecule type" value="Genomic_DNA"/>
</dbReference>
<keyword evidence="2" id="KW-0808">Transferase</keyword>